<evidence type="ECO:0000256" key="1">
    <source>
        <dbReference type="ARBA" id="ARBA00004141"/>
    </source>
</evidence>
<protein>
    <submittedName>
        <fullName evidence="9 10">Solute carrier family 23 member 1-like</fullName>
    </submittedName>
</protein>
<feature type="transmembrane region" description="Helical" evidence="7">
    <location>
        <begin position="422"/>
        <end position="444"/>
    </location>
</feature>
<evidence type="ECO:0000256" key="5">
    <source>
        <dbReference type="ARBA" id="ARBA00022989"/>
    </source>
</evidence>
<evidence type="ECO:0000256" key="7">
    <source>
        <dbReference type="SAM" id="Phobius"/>
    </source>
</evidence>
<feature type="transmembrane region" description="Helical" evidence="7">
    <location>
        <begin position="334"/>
        <end position="352"/>
    </location>
</feature>
<keyword evidence="4 7" id="KW-0812">Transmembrane</keyword>
<evidence type="ECO:0000313" key="9">
    <source>
        <dbReference type="RefSeq" id="XP_033806832.1"/>
    </source>
</evidence>
<feature type="transmembrane region" description="Helical" evidence="7">
    <location>
        <begin position="480"/>
        <end position="498"/>
    </location>
</feature>
<evidence type="ECO:0000256" key="2">
    <source>
        <dbReference type="ARBA" id="ARBA00008821"/>
    </source>
</evidence>
<dbReference type="GO" id="GO:0022857">
    <property type="term" value="F:transmembrane transporter activity"/>
    <property type="evidence" value="ECO:0007669"/>
    <property type="project" value="InterPro"/>
</dbReference>
<feature type="transmembrane region" description="Helical" evidence="7">
    <location>
        <begin position="182"/>
        <end position="203"/>
    </location>
</feature>
<dbReference type="RefSeq" id="XP_033806832.1">
    <property type="nucleotide sequence ID" value="XM_033950941.1"/>
</dbReference>
<name>A0A6P8RMZ7_GEOSA</name>
<evidence type="ECO:0000256" key="6">
    <source>
        <dbReference type="ARBA" id="ARBA00023136"/>
    </source>
</evidence>
<keyword evidence="6 7" id="KW-0472">Membrane</keyword>
<keyword evidence="3" id="KW-0813">Transport</keyword>
<keyword evidence="5 7" id="KW-1133">Transmembrane helix</keyword>
<dbReference type="PROSITE" id="PS01116">
    <property type="entry name" value="XANTH_URACIL_PERMASE"/>
    <property type="match status" value="1"/>
</dbReference>
<comment type="subcellular location">
    <subcellularLocation>
        <location evidence="1">Membrane</location>
        <topology evidence="1">Multi-pass membrane protein</topology>
    </subcellularLocation>
</comment>
<dbReference type="OrthoDB" id="1641903at2759"/>
<evidence type="ECO:0000256" key="4">
    <source>
        <dbReference type="ARBA" id="ARBA00022692"/>
    </source>
</evidence>
<sequence>MPSSDEQRNGLDNPVFTIDDESHYHTVTEFTINSITGQKAKEAPAKGRKRNKLAYTVTDVPPWYLCVLLGAQHYLTALGGIVAIPLILSKELCLQHDPLTQSHLISTIFFVSGICTLLQVTFGVRLPILQGGTFAFLTPTLSMLSLPVWKCPEWTQNASLVNATSPEFIDVWQSRMRELQGAIMVASCFQIFVGFSGLIGFLMRFIGPLTIAPTITLIALPLFETAGNDAGAHWGVAALTAFLIVLFSQYLRNVPVPVPTYSKAKKCHFIKIYLFQIFPVLFGISISWILCYALTVYDVFPTDPQRYGYGARTDVKGEVVYQAPWFRFPYPGQWGVPTISLAGVFGILAGVISSMVESVGDYYACARLSGAPPPPKHAINRGIGVEGIGCLLAGAWGTGNGTTSYSENVGALGITKVGSRMVIIAAGVLMILSGILSKIGAVFATIPTPVIGGMFLVMFGIIAAVGISNLQFADMNSSRNIFIIGFSIFSGLVIPSWVNKNSKLLETGIMQLDQVILVLLSTGMFVGGFFGFLLDNTIPGTKEERGILAWRKVCGDEFDDILDAGEVYSFPFGIGSKCTNSWLRYLPFCPTSTSRGPQTQEPSTAL</sequence>
<feature type="transmembrane region" description="Helical" evidence="7">
    <location>
        <begin position="450"/>
        <end position="468"/>
    </location>
</feature>
<gene>
    <name evidence="9 10" type="primary">LOC117363360</name>
</gene>
<feature type="transmembrane region" description="Helical" evidence="7">
    <location>
        <begin position="100"/>
        <end position="122"/>
    </location>
</feature>
<evidence type="ECO:0000313" key="8">
    <source>
        <dbReference type="Proteomes" id="UP000515159"/>
    </source>
</evidence>
<dbReference type="InterPro" id="IPR006042">
    <property type="entry name" value="Xan_ur_permease"/>
</dbReference>
<feature type="transmembrane region" description="Helical" evidence="7">
    <location>
        <begin position="62"/>
        <end position="88"/>
    </location>
</feature>
<dbReference type="Proteomes" id="UP000515159">
    <property type="component" value="Chromosome 7"/>
</dbReference>
<dbReference type="GeneID" id="117363360"/>
<dbReference type="RefSeq" id="XP_033806833.1">
    <property type="nucleotide sequence ID" value="XM_033950942.1"/>
</dbReference>
<dbReference type="GO" id="GO:0005886">
    <property type="term" value="C:plasma membrane"/>
    <property type="evidence" value="ECO:0007669"/>
    <property type="project" value="UniProtKB-ARBA"/>
</dbReference>
<feature type="transmembrane region" description="Helical" evidence="7">
    <location>
        <begin position="514"/>
        <end position="534"/>
    </location>
</feature>
<evidence type="ECO:0000313" key="10">
    <source>
        <dbReference type="RefSeq" id="XP_033806833.1"/>
    </source>
</evidence>
<proteinExistence type="inferred from homology"/>
<evidence type="ECO:0000256" key="3">
    <source>
        <dbReference type="ARBA" id="ARBA00022448"/>
    </source>
</evidence>
<reference evidence="9 10" key="1">
    <citation type="submission" date="2025-04" db="UniProtKB">
        <authorList>
            <consortium name="RefSeq"/>
        </authorList>
    </citation>
    <scope>IDENTIFICATION</scope>
</reference>
<organism evidence="8 9">
    <name type="scientific">Geotrypetes seraphini</name>
    <name type="common">Gaboon caecilian</name>
    <name type="synonym">Caecilia seraphini</name>
    <dbReference type="NCBI Taxonomy" id="260995"/>
    <lineage>
        <taxon>Eukaryota</taxon>
        <taxon>Metazoa</taxon>
        <taxon>Chordata</taxon>
        <taxon>Craniata</taxon>
        <taxon>Vertebrata</taxon>
        <taxon>Euteleostomi</taxon>
        <taxon>Amphibia</taxon>
        <taxon>Gymnophiona</taxon>
        <taxon>Geotrypetes</taxon>
    </lineage>
</organism>
<accession>A0A6P8RMZ7</accession>
<dbReference type="Pfam" id="PF00860">
    <property type="entry name" value="Xan_ur_permease"/>
    <property type="match status" value="1"/>
</dbReference>
<feature type="transmembrane region" description="Helical" evidence="7">
    <location>
        <begin position="231"/>
        <end position="251"/>
    </location>
</feature>
<feature type="transmembrane region" description="Helical" evidence="7">
    <location>
        <begin position="272"/>
        <end position="297"/>
    </location>
</feature>
<dbReference type="InterPro" id="IPR006043">
    <property type="entry name" value="NCS2"/>
</dbReference>
<comment type="similarity">
    <text evidence="2">Belongs to the nucleobase:cation symporter-2 (NCS2) (TC 2.A.40) family.</text>
</comment>
<dbReference type="PANTHER" id="PTHR11119">
    <property type="entry name" value="XANTHINE-URACIL / VITAMIN C PERMEASE FAMILY MEMBER"/>
    <property type="match status" value="1"/>
</dbReference>
<dbReference type="KEGG" id="gsh:117363360"/>
<dbReference type="AlphaFoldDB" id="A0A6P8RMZ7"/>
<keyword evidence="8" id="KW-1185">Reference proteome</keyword>